<proteinExistence type="predicted"/>
<dbReference type="AlphaFoldDB" id="A0A0F8Z9X8"/>
<accession>A0A0F8Z9X8</accession>
<sequence length="24" mass="2589">GYDNLLRLDGIGPATAKKIMELAE</sequence>
<organism evidence="1">
    <name type="scientific">marine sediment metagenome</name>
    <dbReference type="NCBI Taxonomy" id="412755"/>
    <lineage>
        <taxon>unclassified sequences</taxon>
        <taxon>metagenomes</taxon>
        <taxon>ecological metagenomes</taxon>
    </lineage>
</organism>
<comment type="caution">
    <text evidence="1">The sequence shown here is derived from an EMBL/GenBank/DDBJ whole genome shotgun (WGS) entry which is preliminary data.</text>
</comment>
<evidence type="ECO:0000313" key="1">
    <source>
        <dbReference type="EMBL" id="KKK90538.1"/>
    </source>
</evidence>
<reference evidence="1" key="1">
    <citation type="journal article" date="2015" name="Nature">
        <title>Complex archaea that bridge the gap between prokaryotes and eukaryotes.</title>
        <authorList>
            <person name="Spang A."/>
            <person name="Saw J.H."/>
            <person name="Jorgensen S.L."/>
            <person name="Zaremba-Niedzwiedzka K."/>
            <person name="Martijn J."/>
            <person name="Lind A.E."/>
            <person name="van Eijk R."/>
            <person name="Schleper C."/>
            <person name="Guy L."/>
            <person name="Ettema T.J."/>
        </authorList>
    </citation>
    <scope>NUCLEOTIDE SEQUENCE</scope>
</reference>
<evidence type="ECO:0008006" key="2">
    <source>
        <dbReference type="Google" id="ProtNLM"/>
    </source>
</evidence>
<feature type="non-terminal residue" evidence="1">
    <location>
        <position position="1"/>
    </location>
</feature>
<name>A0A0F8Z9X8_9ZZZZ</name>
<dbReference type="EMBL" id="LAZR01049054">
    <property type="protein sequence ID" value="KKK90538.1"/>
    <property type="molecule type" value="Genomic_DNA"/>
</dbReference>
<gene>
    <name evidence="1" type="ORF">LCGC14_2722020</name>
</gene>
<protein>
    <recommendedName>
        <fullName evidence="2">Helix-hairpin-helix DNA-binding motif class 1 domain-containing protein</fullName>
    </recommendedName>
</protein>